<gene>
    <name evidence="3" type="ORF">EV664_10980</name>
</gene>
<proteinExistence type="predicted"/>
<evidence type="ECO:0008006" key="5">
    <source>
        <dbReference type="Google" id="ProtNLM"/>
    </source>
</evidence>
<feature type="signal peptide" evidence="2">
    <location>
        <begin position="1"/>
        <end position="21"/>
    </location>
</feature>
<comment type="caution">
    <text evidence="3">The sequence shown here is derived from an EMBL/GenBank/DDBJ whole genome shotgun (WGS) entry which is preliminary data.</text>
</comment>
<dbReference type="AlphaFoldDB" id="A0A4R6FIM8"/>
<organism evidence="3 4">
    <name type="scientific">Stakelama pacifica</name>
    <dbReference type="NCBI Taxonomy" id="517720"/>
    <lineage>
        <taxon>Bacteria</taxon>
        <taxon>Pseudomonadati</taxon>
        <taxon>Pseudomonadota</taxon>
        <taxon>Alphaproteobacteria</taxon>
        <taxon>Sphingomonadales</taxon>
        <taxon>Sphingomonadaceae</taxon>
        <taxon>Stakelama</taxon>
    </lineage>
</organism>
<evidence type="ECO:0000313" key="3">
    <source>
        <dbReference type="EMBL" id="TDN80690.1"/>
    </source>
</evidence>
<accession>A0A4R6FIM8</accession>
<keyword evidence="2" id="KW-0732">Signal</keyword>
<feature type="region of interest" description="Disordered" evidence="1">
    <location>
        <begin position="25"/>
        <end position="72"/>
    </location>
</feature>
<evidence type="ECO:0000256" key="1">
    <source>
        <dbReference type="SAM" id="MobiDB-lite"/>
    </source>
</evidence>
<sequence length="198" mass="20289">MRHTLGALAMGAALIALTACSDGTDASANRAAPQSDAAPEPPPAPSVNEPPVVKPRLVADPSATLPPAPGRASRWYARSASPGPVAIFGPPNGEGSITVTCDRAHDALIFRRTTDEASSVRVVTLNLSLVGGASLVRAFSDGGDPPAYSGSMPLRDPWLDRLLAAKGTLETDLDGRAPLSVPVAGPLKQVVRACRASK</sequence>
<keyword evidence="4" id="KW-1185">Reference proteome</keyword>
<dbReference type="PROSITE" id="PS51257">
    <property type="entry name" value="PROKAR_LIPOPROTEIN"/>
    <property type="match status" value="1"/>
</dbReference>
<evidence type="ECO:0000256" key="2">
    <source>
        <dbReference type="SAM" id="SignalP"/>
    </source>
</evidence>
<dbReference type="EMBL" id="SNWD01000009">
    <property type="protein sequence ID" value="TDN80690.1"/>
    <property type="molecule type" value="Genomic_DNA"/>
</dbReference>
<reference evidence="3 4" key="1">
    <citation type="submission" date="2019-03" db="EMBL/GenBank/DDBJ databases">
        <title>Genomic Encyclopedia of Type Strains, Phase IV (KMG-IV): sequencing the most valuable type-strain genomes for metagenomic binning, comparative biology and taxonomic classification.</title>
        <authorList>
            <person name="Goeker M."/>
        </authorList>
    </citation>
    <scope>NUCLEOTIDE SEQUENCE [LARGE SCALE GENOMIC DNA]</scope>
    <source>
        <strain evidence="3 4">DSM 25059</strain>
    </source>
</reference>
<evidence type="ECO:0000313" key="4">
    <source>
        <dbReference type="Proteomes" id="UP000295493"/>
    </source>
</evidence>
<protein>
    <recommendedName>
        <fullName evidence="5">Lipoprotein</fullName>
    </recommendedName>
</protein>
<feature type="chain" id="PRO_5020728752" description="Lipoprotein" evidence="2">
    <location>
        <begin position="22"/>
        <end position="198"/>
    </location>
</feature>
<name>A0A4R6FIM8_9SPHN</name>
<dbReference type="Proteomes" id="UP000295493">
    <property type="component" value="Unassembled WGS sequence"/>
</dbReference>